<keyword evidence="5" id="KW-0865">Zymogen</keyword>
<name>A0A6C0KQI0_9ZZZZ</name>
<dbReference type="InterPro" id="IPR016067">
    <property type="entry name" value="S-AdoMet_deCO2ase_core"/>
</dbReference>
<evidence type="ECO:0000256" key="5">
    <source>
        <dbReference type="ARBA" id="ARBA00023145"/>
    </source>
</evidence>
<keyword evidence="2" id="KW-0210">Decarboxylase</keyword>
<sequence>MEPNNVQVGVHVIINLYDVDASLLKDMETGTILSDKITTLLQLHVLAKSGHQFQPHGYTLLYLLSESHYSIHTYPEFRSCYVDIFCCNKDFNPTNAVDIIGTLFSTKNIKYHVISR</sequence>
<dbReference type="InterPro" id="IPR003826">
    <property type="entry name" value="AdoMetDC_fam_prok"/>
</dbReference>
<keyword evidence="7" id="KW-0704">Schiff base</keyword>
<evidence type="ECO:0008006" key="10">
    <source>
        <dbReference type="Google" id="ProtNLM"/>
    </source>
</evidence>
<keyword evidence="8" id="KW-0670">Pyruvate</keyword>
<dbReference type="PANTHER" id="PTHR33866:SF2">
    <property type="entry name" value="S-ADENOSYLMETHIONINE DECARBOXYLASE PROENZYME"/>
    <property type="match status" value="1"/>
</dbReference>
<reference evidence="9" key="1">
    <citation type="journal article" date="2020" name="Nature">
        <title>Giant virus diversity and host interactions through global metagenomics.</title>
        <authorList>
            <person name="Schulz F."/>
            <person name="Roux S."/>
            <person name="Paez-Espino D."/>
            <person name="Jungbluth S."/>
            <person name="Walsh D.A."/>
            <person name="Denef V.J."/>
            <person name="McMahon K.D."/>
            <person name="Konstantinidis K.T."/>
            <person name="Eloe-Fadrosh E.A."/>
            <person name="Kyrpides N.C."/>
            <person name="Woyke T."/>
        </authorList>
    </citation>
    <scope>NUCLEOTIDE SEQUENCE</scope>
    <source>
        <strain evidence="9">GVMAG-S-3300013006-158</strain>
    </source>
</reference>
<dbReference type="NCBIfam" id="TIGR03330">
    <property type="entry name" value="SAM_DCase_Bsu"/>
    <property type="match status" value="1"/>
</dbReference>
<dbReference type="Pfam" id="PF02675">
    <property type="entry name" value="AdoMet_dc"/>
    <property type="match status" value="1"/>
</dbReference>
<dbReference type="GO" id="GO:0005829">
    <property type="term" value="C:cytosol"/>
    <property type="evidence" value="ECO:0007669"/>
    <property type="project" value="TreeGrafter"/>
</dbReference>
<evidence type="ECO:0000256" key="4">
    <source>
        <dbReference type="ARBA" id="ARBA00023115"/>
    </source>
</evidence>
<evidence type="ECO:0000313" key="9">
    <source>
        <dbReference type="EMBL" id="QHU18654.1"/>
    </source>
</evidence>
<dbReference type="AlphaFoldDB" id="A0A6C0KQI0"/>
<dbReference type="SUPFAM" id="SSF56276">
    <property type="entry name" value="S-adenosylmethionine decarboxylase"/>
    <property type="match status" value="1"/>
</dbReference>
<keyword evidence="3" id="KW-0068">Autocatalytic cleavage</keyword>
<evidence type="ECO:0000256" key="2">
    <source>
        <dbReference type="ARBA" id="ARBA00022793"/>
    </source>
</evidence>
<evidence type="ECO:0000256" key="7">
    <source>
        <dbReference type="ARBA" id="ARBA00023270"/>
    </source>
</evidence>
<protein>
    <recommendedName>
        <fullName evidence="10">S-adenosylmethionine decarboxylase</fullName>
    </recommendedName>
</protein>
<organism evidence="9">
    <name type="scientific">viral metagenome</name>
    <dbReference type="NCBI Taxonomy" id="1070528"/>
    <lineage>
        <taxon>unclassified sequences</taxon>
        <taxon>metagenomes</taxon>
        <taxon>organismal metagenomes</taxon>
    </lineage>
</organism>
<comment type="cofactor">
    <cofactor evidence="1">
        <name>pyruvate</name>
        <dbReference type="ChEBI" id="CHEBI:15361"/>
    </cofactor>
</comment>
<evidence type="ECO:0000256" key="6">
    <source>
        <dbReference type="ARBA" id="ARBA00023239"/>
    </source>
</evidence>
<evidence type="ECO:0000256" key="1">
    <source>
        <dbReference type="ARBA" id="ARBA00001928"/>
    </source>
</evidence>
<evidence type="ECO:0000256" key="3">
    <source>
        <dbReference type="ARBA" id="ARBA00022813"/>
    </source>
</evidence>
<keyword evidence="6" id="KW-0456">Lyase</keyword>
<dbReference type="Gene3D" id="3.60.90.10">
    <property type="entry name" value="S-adenosylmethionine decarboxylase"/>
    <property type="match status" value="1"/>
</dbReference>
<dbReference type="GO" id="GO:0004014">
    <property type="term" value="F:adenosylmethionine decarboxylase activity"/>
    <property type="evidence" value="ECO:0007669"/>
    <property type="project" value="InterPro"/>
</dbReference>
<keyword evidence="4" id="KW-0620">Polyamine biosynthesis</keyword>
<dbReference type="PANTHER" id="PTHR33866">
    <property type="entry name" value="S-ADENOSYLMETHIONINE DECARBOXYLASE PROENZYME"/>
    <property type="match status" value="1"/>
</dbReference>
<accession>A0A6C0KQI0</accession>
<dbReference type="GO" id="GO:0008295">
    <property type="term" value="P:spermidine biosynthetic process"/>
    <property type="evidence" value="ECO:0007669"/>
    <property type="project" value="InterPro"/>
</dbReference>
<evidence type="ECO:0000256" key="8">
    <source>
        <dbReference type="ARBA" id="ARBA00023317"/>
    </source>
</evidence>
<proteinExistence type="predicted"/>
<dbReference type="InterPro" id="IPR017716">
    <property type="entry name" value="S-AdoMet_deCOase_pro-enz"/>
</dbReference>
<dbReference type="EMBL" id="MN740936">
    <property type="protein sequence ID" value="QHU18654.1"/>
    <property type="molecule type" value="Genomic_DNA"/>
</dbReference>